<dbReference type="Gramene" id="KVH97295">
    <property type="protein sequence ID" value="KVH97295"/>
    <property type="gene ID" value="Ccrd_000598"/>
</dbReference>
<dbReference type="GO" id="GO:0005525">
    <property type="term" value="F:GTP binding"/>
    <property type="evidence" value="ECO:0007669"/>
    <property type="project" value="InterPro"/>
</dbReference>
<evidence type="ECO:0000256" key="1">
    <source>
        <dbReference type="ARBA" id="ARBA00006270"/>
    </source>
</evidence>
<reference evidence="3 4" key="1">
    <citation type="journal article" date="2016" name="Sci. Rep.">
        <title>The genome sequence of the outbreeding globe artichoke constructed de novo incorporating a phase-aware low-pass sequencing strategy of F1 progeny.</title>
        <authorList>
            <person name="Scaglione D."/>
            <person name="Reyes-Chin-Wo S."/>
            <person name="Acquadro A."/>
            <person name="Froenicke L."/>
            <person name="Portis E."/>
            <person name="Beitel C."/>
            <person name="Tirone M."/>
            <person name="Mauro R."/>
            <person name="Lo Monaco A."/>
            <person name="Mauromicale G."/>
            <person name="Faccioli P."/>
            <person name="Cattivelli L."/>
            <person name="Rieseberg L."/>
            <person name="Michelmore R."/>
            <person name="Lanteri S."/>
        </authorList>
    </citation>
    <scope>NUCLEOTIDE SEQUENCE [LARGE SCALE GENOMIC DNA]</scope>
    <source>
        <strain evidence="3">2C</strain>
    </source>
</reference>
<dbReference type="STRING" id="59895.A0A103XUS0"/>
<dbReference type="PROSITE" id="PS51421">
    <property type="entry name" value="RAS"/>
    <property type="match status" value="1"/>
</dbReference>
<dbReference type="SMART" id="SM00174">
    <property type="entry name" value="RHO"/>
    <property type="match status" value="1"/>
</dbReference>
<accession>A0A103XUS0</accession>
<evidence type="ECO:0000313" key="4">
    <source>
        <dbReference type="Proteomes" id="UP000243975"/>
    </source>
</evidence>
<organism evidence="3 4">
    <name type="scientific">Cynara cardunculus var. scolymus</name>
    <name type="common">Globe artichoke</name>
    <name type="synonym">Cynara scolymus</name>
    <dbReference type="NCBI Taxonomy" id="59895"/>
    <lineage>
        <taxon>Eukaryota</taxon>
        <taxon>Viridiplantae</taxon>
        <taxon>Streptophyta</taxon>
        <taxon>Embryophyta</taxon>
        <taxon>Tracheophyta</taxon>
        <taxon>Spermatophyta</taxon>
        <taxon>Magnoliopsida</taxon>
        <taxon>eudicotyledons</taxon>
        <taxon>Gunneridae</taxon>
        <taxon>Pentapetalae</taxon>
        <taxon>asterids</taxon>
        <taxon>campanulids</taxon>
        <taxon>Asterales</taxon>
        <taxon>Asteraceae</taxon>
        <taxon>Carduoideae</taxon>
        <taxon>Cardueae</taxon>
        <taxon>Carduinae</taxon>
        <taxon>Cynara</taxon>
    </lineage>
</organism>
<sequence>MNAEMNGNGSGSGGGVVVEEGKKKVVVVVRNGDEKIDYVYKVVVIGDSAVGKTQVLSRFTRNEFCFDSKSTIGVEFQTRTLTIHSKLIKAQIWDTAGQERYRAVTSAYYRGALGAMLVYDITKRQSFDHVARWVEELRAHADSSIVIALIGNKADLEDKRAVPSEDAIEFAENQGLYFFETSALTGDNVEAAFFKLLEEIFSVVSKKTLMDQDVAKSSPDCLTLKGLKIDINGGPELEISEMKKLSSYGGSQDFKKGDHNEKVALLEKEDLGSACDGWKEGILVIGTFGIDLFKDLNPKDDGNQVLFFGDHEDQEEEKEEDQEGEMECPLVLKASNHGFDQKQDPDEAAKPNNGGGYVKDSVDLDMEILKKIKKRGERITLADLLWADSENNLLKNNKLSDDDHHNKVIKVPTVSSESIKKHDAHDDDHDGCLISKKKKKLPKDDSADHPIKKTKRLMRKMLKKKKIHPDIGIQKMETADFIYQQMDHVHAT</sequence>
<dbReference type="PROSITE" id="PS51420">
    <property type="entry name" value="RHO"/>
    <property type="match status" value="1"/>
</dbReference>
<dbReference type="PRINTS" id="PR00449">
    <property type="entry name" value="RASTRNSFRMNG"/>
</dbReference>
<feature type="region of interest" description="Disordered" evidence="2">
    <location>
        <begin position="337"/>
        <end position="357"/>
    </location>
</feature>
<dbReference type="Pfam" id="PF00071">
    <property type="entry name" value="Ras"/>
    <property type="match status" value="1"/>
</dbReference>
<dbReference type="AlphaFoldDB" id="A0A103XUS0"/>
<keyword evidence="4" id="KW-1185">Reference proteome</keyword>
<proteinExistence type="inferred from homology"/>
<dbReference type="PROSITE" id="PS51419">
    <property type="entry name" value="RAB"/>
    <property type="match status" value="1"/>
</dbReference>
<protein>
    <submittedName>
        <fullName evidence="3">Ran GTPase</fullName>
    </submittedName>
</protein>
<dbReference type="InterPro" id="IPR005225">
    <property type="entry name" value="Small_GTP-bd"/>
</dbReference>
<evidence type="ECO:0000313" key="3">
    <source>
        <dbReference type="EMBL" id="KVH97295.1"/>
    </source>
</evidence>
<dbReference type="CDD" id="cd01868">
    <property type="entry name" value="Rab11_like"/>
    <property type="match status" value="1"/>
</dbReference>
<dbReference type="FunFam" id="3.40.50.300:FF:001217">
    <property type="entry name" value="Ras-related protein RABA3"/>
    <property type="match status" value="1"/>
</dbReference>
<dbReference type="SMART" id="SM00173">
    <property type="entry name" value="RAS"/>
    <property type="match status" value="1"/>
</dbReference>
<dbReference type="Proteomes" id="UP000243975">
    <property type="component" value="Unassembled WGS sequence"/>
</dbReference>
<dbReference type="InterPro" id="IPR050209">
    <property type="entry name" value="Rab_GTPases_membrane_traffic"/>
</dbReference>
<comment type="similarity">
    <text evidence="1">Belongs to the small GTPase superfamily. Rab family.</text>
</comment>
<dbReference type="InterPro" id="IPR001806">
    <property type="entry name" value="Small_GTPase"/>
</dbReference>
<evidence type="ECO:0000256" key="2">
    <source>
        <dbReference type="SAM" id="MobiDB-lite"/>
    </source>
</evidence>
<feature type="region of interest" description="Disordered" evidence="2">
    <location>
        <begin position="415"/>
        <end position="450"/>
    </location>
</feature>
<dbReference type="PANTHER" id="PTHR47979">
    <property type="entry name" value="DRAB11-RELATED"/>
    <property type="match status" value="1"/>
</dbReference>
<name>A0A103XUS0_CYNCS</name>
<dbReference type="GO" id="GO:0003924">
    <property type="term" value="F:GTPase activity"/>
    <property type="evidence" value="ECO:0007669"/>
    <property type="project" value="InterPro"/>
</dbReference>
<dbReference type="NCBIfam" id="TIGR00231">
    <property type="entry name" value="small_GTP"/>
    <property type="match status" value="1"/>
</dbReference>
<comment type="caution">
    <text evidence="3">The sequence shown here is derived from an EMBL/GenBank/DDBJ whole genome shotgun (WGS) entry which is preliminary data.</text>
</comment>
<dbReference type="SMART" id="SM00176">
    <property type="entry name" value="RAN"/>
    <property type="match status" value="1"/>
</dbReference>
<dbReference type="Gene3D" id="3.40.50.300">
    <property type="entry name" value="P-loop containing nucleotide triphosphate hydrolases"/>
    <property type="match status" value="1"/>
</dbReference>
<dbReference type="SUPFAM" id="SSF52540">
    <property type="entry name" value="P-loop containing nucleoside triphosphate hydrolases"/>
    <property type="match status" value="1"/>
</dbReference>
<feature type="compositionally biased region" description="Basic and acidic residues" evidence="2">
    <location>
        <begin position="339"/>
        <end position="349"/>
    </location>
</feature>
<gene>
    <name evidence="3" type="ORF">Ccrd_000598</name>
</gene>
<feature type="compositionally biased region" description="Basic and acidic residues" evidence="2">
    <location>
        <begin position="418"/>
        <end position="431"/>
    </location>
</feature>
<dbReference type="EMBL" id="LEKV01003840">
    <property type="protein sequence ID" value="KVH97295.1"/>
    <property type="molecule type" value="Genomic_DNA"/>
</dbReference>
<dbReference type="InterPro" id="IPR027417">
    <property type="entry name" value="P-loop_NTPase"/>
</dbReference>
<dbReference type="SMART" id="SM00175">
    <property type="entry name" value="RAB"/>
    <property type="match status" value="1"/>
</dbReference>